<reference evidence="1" key="1">
    <citation type="submission" date="2013-04" db="UniProtKB">
        <authorList>
            <consortium name="EnsemblPlants"/>
        </authorList>
    </citation>
    <scope>IDENTIFICATION</scope>
</reference>
<dbReference type="HOGENOM" id="CLU_3127508_0_0_1"/>
<keyword evidence="2" id="KW-1185">Reference proteome</keyword>
<evidence type="ECO:0000313" key="2">
    <source>
        <dbReference type="Proteomes" id="UP000006038"/>
    </source>
</evidence>
<accession>J3LGF1</accession>
<evidence type="ECO:0000313" key="1">
    <source>
        <dbReference type="EnsemblPlants" id="OB02G37180.1"/>
    </source>
</evidence>
<dbReference type="Gramene" id="OB02G37180.1">
    <property type="protein sequence ID" value="OB02G37180.1"/>
    <property type="gene ID" value="OB02G37180"/>
</dbReference>
<proteinExistence type="predicted"/>
<dbReference type="Proteomes" id="UP000006038">
    <property type="component" value="Unassembled WGS sequence"/>
</dbReference>
<protein>
    <submittedName>
        <fullName evidence="1">Uncharacterized protein</fullName>
    </submittedName>
</protein>
<sequence length="50" mass="5878">MSKFQSSGWAFPPHKLCESESVLSFFFPLMDTDPSFQNCTRRMQDTTYYS</sequence>
<dbReference type="EnsemblPlants" id="OB02G37180.1">
    <property type="protein sequence ID" value="OB02G37180.1"/>
    <property type="gene ID" value="OB02G37180"/>
</dbReference>
<organism evidence="1">
    <name type="scientific">Oryza brachyantha</name>
    <name type="common">malo sina</name>
    <dbReference type="NCBI Taxonomy" id="4533"/>
    <lineage>
        <taxon>Eukaryota</taxon>
        <taxon>Viridiplantae</taxon>
        <taxon>Streptophyta</taxon>
        <taxon>Embryophyta</taxon>
        <taxon>Tracheophyta</taxon>
        <taxon>Spermatophyta</taxon>
        <taxon>Magnoliopsida</taxon>
        <taxon>Liliopsida</taxon>
        <taxon>Poales</taxon>
        <taxon>Poaceae</taxon>
        <taxon>BOP clade</taxon>
        <taxon>Oryzoideae</taxon>
        <taxon>Oryzeae</taxon>
        <taxon>Oryzinae</taxon>
        <taxon>Oryza</taxon>
    </lineage>
</organism>
<name>J3LGF1_ORYBR</name>
<dbReference type="AlphaFoldDB" id="J3LGF1"/>